<dbReference type="GO" id="GO:0016491">
    <property type="term" value="F:oxidoreductase activity"/>
    <property type="evidence" value="ECO:0007669"/>
    <property type="project" value="UniProtKB-KW"/>
</dbReference>
<proteinExistence type="inferred from homology"/>
<dbReference type="AlphaFoldDB" id="A0A2I6SAV4"/>
<dbReference type="InterPro" id="IPR002347">
    <property type="entry name" value="SDR_fam"/>
</dbReference>
<dbReference type="Proteomes" id="UP000242205">
    <property type="component" value="Chromosome"/>
</dbReference>
<evidence type="ECO:0000313" key="3">
    <source>
        <dbReference type="EMBL" id="AUN96365.1"/>
    </source>
</evidence>
<keyword evidence="4" id="KW-1185">Reference proteome</keyword>
<dbReference type="OrthoDB" id="9797538at2"/>
<reference evidence="3 4" key="1">
    <citation type="submission" date="2018-01" db="EMBL/GenBank/DDBJ databases">
        <authorList>
            <person name="Fu G.-Y."/>
        </authorList>
    </citation>
    <scope>NUCLEOTIDE SEQUENCE [LARGE SCALE GENOMIC DNA]</scope>
    <source>
        <strain evidence="3 4">SY39</strain>
    </source>
</reference>
<comment type="similarity">
    <text evidence="1">Belongs to the short-chain dehydrogenases/reductases (SDR) family.</text>
</comment>
<dbReference type="Gene3D" id="3.40.50.720">
    <property type="entry name" value="NAD(P)-binding Rossmann-like Domain"/>
    <property type="match status" value="1"/>
</dbReference>
<sequence length="255" mass="26796">MNEPIRDWAGRRVWIVGASSGIGAALARRLASLGARLALSARGREKLEAVAADCPGAVIVPMDVACSEDQARAVDSVVAALGGIDLAVFAAGAYRPVRAWELDPDEIRGTIATNLTGTMEGVARVVRPMLARGGGAVAMVASVAGYCGLPKAAIYGPTKAALINFAEVAHLDLAPKGVSVFLINPGFVATPLTAQNDFHMPALITPEEAAREIVAGFAAGRFEIHFPRRFTRALKFVAWLPRRLSFALVKKATGL</sequence>
<dbReference type="GO" id="GO:0016020">
    <property type="term" value="C:membrane"/>
    <property type="evidence" value="ECO:0007669"/>
    <property type="project" value="TreeGrafter"/>
</dbReference>
<accession>A0A2I6SAV4</accession>
<organism evidence="3 4">
    <name type="scientific">Pseudazoarcus pumilus</name>
    <dbReference type="NCBI Taxonomy" id="2067960"/>
    <lineage>
        <taxon>Bacteria</taxon>
        <taxon>Pseudomonadati</taxon>
        <taxon>Pseudomonadota</taxon>
        <taxon>Betaproteobacteria</taxon>
        <taxon>Rhodocyclales</taxon>
        <taxon>Zoogloeaceae</taxon>
        <taxon>Pseudazoarcus</taxon>
    </lineage>
</organism>
<dbReference type="KEGG" id="atw:C0099_06205"/>
<dbReference type="RefSeq" id="WP_102248404.1">
    <property type="nucleotide sequence ID" value="NZ_CP025682.1"/>
</dbReference>
<dbReference type="Pfam" id="PF00106">
    <property type="entry name" value="adh_short"/>
    <property type="match status" value="1"/>
</dbReference>
<evidence type="ECO:0000313" key="4">
    <source>
        <dbReference type="Proteomes" id="UP000242205"/>
    </source>
</evidence>
<dbReference type="InterPro" id="IPR036291">
    <property type="entry name" value="NAD(P)-bd_dom_sf"/>
</dbReference>
<dbReference type="SUPFAM" id="SSF51735">
    <property type="entry name" value="NAD(P)-binding Rossmann-fold domains"/>
    <property type="match status" value="1"/>
</dbReference>
<evidence type="ECO:0000256" key="1">
    <source>
        <dbReference type="ARBA" id="ARBA00006484"/>
    </source>
</evidence>
<dbReference type="PRINTS" id="PR00081">
    <property type="entry name" value="GDHRDH"/>
</dbReference>
<name>A0A2I6SAV4_9RHOO</name>
<dbReference type="PANTHER" id="PTHR44196:SF1">
    <property type="entry name" value="DEHYDROGENASE_REDUCTASE SDR FAMILY MEMBER 7B"/>
    <property type="match status" value="1"/>
</dbReference>
<evidence type="ECO:0000256" key="2">
    <source>
        <dbReference type="ARBA" id="ARBA00023002"/>
    </source>
</evidence>
<dbReference type="EMBL" id="CP025682">
    <property type="protein sequence ID" value="AUN96365.1"/>
    <property type="molecule type" value="Genomic_DNA"/>
</dbReference>
<dbReference type="PANTHER" id="PTHR44196">
    <property type="entry name" value="DEHYDROGENASE/REDUCTASE SDR FAMILY MEMBER 7B"/>
    <property type="match status" value="1"/>
</dbReference>
<protein>
    <submittedName>
        <fullName evidence="3">Short-chain dehydrogenase</fullName>
    </submittedName>
</protein>
<gene>
    <name evidence="3" type="ORF">C0099_06205</name>
</gene>
<keyword evidence="2" id="KW-0560">Oxidoreductase</keyword>